<sequence length="134" mass="14918">MRAYNPRRTLIGFAVALLLVLGDVQSVSAKKGAKKNRNKATSQDREYWAKRTECEPIVQRDATCGTAIQKENCILKCVSDACYADVYGDDPLEDGEVDNVRGKSFRSCVKKEIKERDAKVAQVEAEMKTQKAVS</sequence>
<feature type="signal peptide" evidence="1">
    <location>
        <begin position="1"/>
        <end position="29"/>
    </location>
</feature>
<proteinExistence type="predicted"/>
<organism evidence="2">
    <name type="scientific">Pyramimonas obovata</name>
    <dbReference type="NCBI Taxonomy" id="1411642"/>
    <lineage>
        <taxon>Eukaryota</taxon>
        <taxon>Viridiplantae</taxon>
        <taxon>Chlorophyta</taxon>
        <taxon>Pyramimonadophyceae</taxon>
        <taxon>Pyramimonadales</taxon>
        <taxon>Pyramimonadaceae</taxon>
        <taxon>Pyramimonas</taxon>
        <taxon>Pyramimonas incertae sedis</taxon>
    </lineage>
</organism>
<protein>
    <submittedName>
        <fullName evidence="2">Uncharacterized protein</fullName>
    </submittedName>
</protein>
<accession>A0A7S0RAH5</accession>
<name>A0A7S0RAH5_9CHLO</name>
<keyword evidence="1" id="KW-0732">Signal</keyword>
<dbReference type="Pfam" id="PF16029">
    <property type="entry name" value="DUF4787"/>
    <property type="match status" value="1"/>
</dbReference>
<dbReference type="PANTHER" id="PTHR35455">
    <property type="entry name" value="UNNAMED PRODUCT"/>
    <property type="match status" value="1"/>
</dbReference>
<dbReference type="EMBL" id="HBFA01021879">
    <property type="protein sequence ID" value="CAD8671969.1"/>
    <property type="molecule type" value="Transcribed_RNA"/>
</dbReference>
<feature type="chain" id="PRO_5031219069" evidence="1">
    <location>
        <begin position="30"/>
        <end position="134"/>
    </location>
</feature>
<dbReference type="PANTHER" id="PTHR35455:SF1">
    <property type="entry name" value="AGAP005842-PA"/>
    <property type="match status" value="1"/>
</dbReference>
<gene>
    <name evidence="2" type="ORF">POBO1169_LOCUS11111</name>
</gene>
<evidence type="ECO:0000256" key="1">
    <source>
        <dbReference type="SAM" id="SignalP"/>
    </source>
</evidence>
<dbReference type="AlphaFoldDB" id="A0A7S0RAH5"/>
<dbReference type="InterPro" id="IPR031985">
    <property type="entry name" value="DUF4787"/>
</dbReference>
<reference evidence="2" key="1">
    <citation type="submission" date="2021-01" db="EMBL/GenBank/DDBJ databases">
        <authorList>
            <person name="Corre E."/>
            <person name="Pelletier E."/>
            <person name="Niang G."/>
            <person name="Scheremetjew M."/>
            <person name="Finn R."/>
            <person name="Kale V."/>
            <person name="Holt S."/>
            <person name="Cochrane G."/>
            <person name="Meng A."/>
            <person name="Brown T."/>
            <person name="Cohen L."/>
        </authorList>
    </citation>
    <scope>NUCLEOTIDE SEQUENCE</scope>
    <source>
        <strain evidence="2">CCMP722</strain>
    </source>
</reference>
<evidence type="ECO:0000313" key="2">
    <source>
        <dbReference type="EMBL" id="CAD8671969.1"/>
    </source>
</evidence>